<evidence type="ECO:0000256" key="7">
    <source>
        <dbReference type="ARBA" id="ARBA00023170"/>
    </source>
</evidence>
<dbReference type="OrthoDB" id="9445642at2759"/>
<keyword evidence="8 9" id="KW-0807">Transducer</keyword>
<sequence length="420" mass="48000">MDEIDYSIACNESSKENINMKNSSSISISSCNNYTNHTDLYLESTILYDVPISIIVLLSMFYGTISVMAVVGNALVIWIVTSSRRMRNVTNLYIANLALADIVIGLFSIPFQFQAALLQRWNLPAVMCPFCPFVQVLSVNVSIFTLTAIAIDRHRAILSPLSATPSKFRAKMSIAAIWAIAFALATPMAVALRVQLIEYGDGDGRKLVKPFCYNVRLPERTMLFYRVTLLFVQYLVPVVIITVVYMRMALRLWGSHAPGNAQDSRDANLMRNKKKVSVRDAESVDSEKNKTKRIKCTVRQNGTTRKTYYNPLLWSGRVCDHLAITLPVLGHVRNPQLTNRFSKKVTLHSQNFRTTENRLRDGGTKFKVIRKLLNSRFLKYITNTTFFRKEIMVHSDFSCVYHRYSSNKKKKKYIYFYSLV</sequence>
<dbReference type="PROSITE" id="PS00237">
    <property type="entry name" value="G_PROTEIN_RECEP_F1_1"/>
    <property type="match status" value="1"/>
</dbReference>
<evidence type="ECO:0000256" key="2">
    <source>
        <dbReference type="ARBA" id="ARBA00010663"/>
    </source>
</evidence>
<dbReference type="PRINTS" id="PR01012">
    <property type="entry name" value="NRPEPTIDEYR"/>
</dbReference>
<dbReference type="Proteomes" id="UP000694846">
    <property type="component" value="Unplaced"/>
</dbReference>
<evidence type="ECO:0000256" key="4">
    <source>
        <dbReference type="ARBA" id="ARBA00022989"/>
    </source>
</evidence>
<evidence type="ECO:0000256" key="3">
    <source>
        <dbReference type="ARBA" id="ARBA00022692"/>
    </source>
</evidence>
<dbReference type="PROSITE" id="PS50262">
    <property type="entry name" value="G_PROTEIN_RECEP_F1_2"/>
    <property type="match status" value="1"/>
</dbReference>
<keyword evidence="3 9" id="KW-0812">Transmembrane</keyword>
<evidence type="ECO:0000256" key="9">
    <source>
        <dbReference type="RuleBase" id="RU000688"/>
    </source>
</evidence>
<evidence type="ECO:0000256" key="6">
    <source>
        <dbReference type="ARBA" id="ARBA00023136"/>
    </source>
</evidence>
<feature type="transmembrane region" description="Helical" evidence="10">
    <location>
        <begin position="223"/>
        <end position="246"/>
    </location>
</feature>
<dbReference type="InterPro" id="IPR017452">
    <property type="entry name" value="GPCR_Rhodpsn_7TM"/>
</dbReference>
<gene>
    <name evidence="13" type="primary">LOC112691312</name>
</gene>
<comment type="similarity">
    <text evidence="2 9">Belongs to the G-protein coupled receptor 1 family.</text>
</comment>
<evidence type="ECO:0000256" key="10">
    <source>
        <dbReference type="SAM" id="Phobius"/>
    </source>
</evidence>
<keyword evidence="7 9" id="KW-0675">Receptor</keyword>
<feature type="transmembrane region" description="Helical" evidence="10">
    <location>
        <begin position="172"/>
        <end position="192"/>
    </location>
</feature>
<dbReference type="PANTHER" id="PTHR45695">
    <property type="entry name" value="LEUCOKININ RECEPTOR-RELATED"/>
    <property type="match status" value="1"/>
</dbReference>
<dbReference type="Gene3D" id="1.20.1070.10">
    <property type="entry name" value="Rhodopsin 7-helix transmembrane proteins"/>
    <property type="match status" value="1"/>
</dbReference>
<keyword evidence="4 10" id="KW-1133">Transmembrane helix</keyword>
<evidence type="ECO:0000313" key="13">
    <source>
        <dbReference type="RefSeq" id="XP_025421264.1"/>
    </source>
</evidence>
<keyword evidence="6 10" id="KW-0472">Membrane</keyword>
<dbReference type="Pfam" id="PF00001">
    <property type="entry name" value="7tm_1"/>
    <property type="match status" value="1"/>
</dbReference>
<feature type="transmembrane region" description="Helical" evidence="10">
    <location>
        <begin position="52"/>
        <end position="80"/>
    </location>
</feature>
<proteinExistence type="inferred from homology"/>
<name>A0A8B8GDG4_9HEMI</name>
<comment type="subcellular location">
    <subcellularLocation>
        <location evidence="1">Membrane</location>
        <topology evidence="1">Multi-pass membrane protein</topology>
    </subcellularLocation>
</comment>
<organism evidence="12 13">
    <name type="scientific">Sipha flava</name>
    <name type="common">yellow sugarcane aphid</name>
    <dbReference type="NCBI Taxonomy" id="143950"/>
    <lineage>
        <taxon>Eukaryota</taxon>
        <taxon>Metazoa</taxon>
        <taxon>Ecdysozoa</taxon>
        <taxon>Arthropoda</taxon>
        <taxon>Hexapoda</taxon>
        <taxon>Insecta</taxon>
        <taxon>Pterygota</taxon>
        <taxon>Neoptera</taxon>
        <taxon>Paraneoptera</taxon>
        <taxon>Hemiptera</taxon>
        <taxon>Sternorrhyncha</taxon>
        <taxon>Aphidomorpha</taxon>
        <taxon>Aphidoidea</taxon>
        <taxon>Aphididae</taxon>
        <taxon>Sipha</taxon>
    </lineage>
</organism>
<evidence type="ECO:0000259" key="11">
    <source>
        <dbReference type="PROSITE" id="PS50262"/>
    </source>
</evidence>
<evidence type="ECO:0000256" key="8">
    <source>
        <dbReference type="ARBA" id="ARBA00023224"/>
    </source>
</evidence>
<dbReference type="GO" id="GO:0005886">
    <property type="term" value="C:plasma membrane"/>
    <property type="evidence" value="ECO:0007669"/>
    <property type="project" value="TreeGrafter"/>
</dbReference>
<feature type="transmembrane region" description="Helical" evidence="10">
    <location>
        <begin position="133"/>
        <end position="151"/>
    </location>
</feature>
<dbReference type="GeneID" id="112691312"/>
<feature type="transmembrane region" description="Helical" evidence="10">
    <location>
        <begin position="92"/>
        <end position="113"/>
    </location>
</feature>
<feature type="domain" description="G-protein coupled receptors family 1 profile" evidence="11">
    <location>
        <begin position="72"/>
        <end position="252"/>
    </location>
</feature>
<dbReference type="GO" id="GO:0004983">
    <property type="term" value="F:neuropeptide Y receptor activity"/>
    <property type="evidence" value="ECO:0007669"/>
    <property type="project" value="InterPro"/>
</dbReference>
<evidence type="ECO:0000256" key="5">
    <source>
        <dbReference type="ARBA" id="ARBA00023040"/>
    </source>
</evidence>
<dbReference type="SUPFAM" id="SSF81321">
    <property type="entry name" value="Family A G protein-coupled receptor-like"/>
    <property type="match status" value="1"/>
</dbReference>
<dbReference type="PRINTS" id="PR00237">
    <property type="entry name" value="GPCRRHODOPSN"/>
</dbReference>
<dbReference type="InterPro" id="IPR000611">
    <property type="entry name" value="NPY_rcpt"/>
</dbReference>
<dbReference type="RefSeq" id="XP_025421264.1">
    <property type="nucleotide sequence ID" value="XM_025565479.1"/>
</dbReference>
<dbReference type="AlphaFoldDB" id="A0A8B8GDG4"/>
<dbReference type="PANTHER" id="PTHR45695:SF9">
    <property type="entry name" value="LEUCOKININ RECEPTOR"/>
    <property type="match status" value="1"/>
</dbReference>
<protein>
    <submittedName>
        <fullName evidence="13">RYamide receptor-like</fullName>
    </submittedName>
</protein>
<keyword evidence="12" id="KW-1185">Reference proteome</keyword>
<dbReference type="InterPro" id="IPR000276">
    <property type="entry name" value="GPCR_Rhodpsn"/>
</dbReference>
<evidence type="ECO:0000256" key="1">
    <source>
        <dbReference type="ARBA" id="ARBA00004141"/>
    </source>
</evidence>
<accession>A0A8B8GDG4</accession>
<evidence type="ECO:0000313" key="12">
    <source>
        <dbReference type="Proteomes" id="UP000694846"/>
    </source>
</evidence>
<reference evidence="13" key="1">
    <citation type="submission" date="2025-08" db="UniProtKB">
        <authorList>
            <consortium name="RefSeq"/>
        </authorList>
    </citation>
    <scope>IDENTIFICATION</scope>
    <source>
        <tissue evidence="13">Whole body</tissue>
    </source>
</reference>
<keyword evidence="5 9" id="KW-0297">G-protein coupled receptor</keyword>